<organism evidence="6">
    <name type="scientific">Bradyrhizobium quebecense</name>
    <dbReference type="NCBI Taxonomy" id="2748629"/>
    <lineage>
        <taxon>Bacteria</taxon>
        <taxon>Pseudomonadati</taxon>
        <taxon>Pseudomonadota</taxon>
        <taxon>Alphaproteobacteria</taxon>
        <taxon>Hyphomicrobiales</taxon>
        <taxon>Nitrobacteraceae</taxon>
        <taxon>Bradyrhizobium</taxon>
    </lineage>
</organism>
<dbReference type="GO" id="GO:0009307">
    <property type="term" value="P:DNA restriction-modification system"/>
    <property type="evidence" value="ECO:0007669"/>
    <property type="project" value="UniProtKB-KW"/>
</dbReference>
<keyword evidence="6" id="KW-0540">Nuclease</keyword>
<dbReference type="PANTHER" id="PTHR43140">
    <property type="entry name" value="TYPE-1 RESTRICTION ENZYME ECOKI SPECIFICITY PROTEIN"/>
    <property type="match status" value="1"/>
</dbReference>
<evidence type="ECO:0000256" key="3">
    <source>
        <dbReference type="ARBA" id="ARBA00023125"/>
    </source>
</evidence>
<name>A0A974AHE3_9BRAD</name>
<protein>
    <submittedName>
        <fullName evidence="6">Restriction endonuclease subunit S</fullName>
    </submittedName>
</protein>
<dbReference type="CDD" id="cd17517">
    <property type="entry name" value="RMtype1_S_EcoKI_StySPI-TRD2-CR2_like"/>
    <property type="match status" value="1"/>
</dbReference>
<keyword evidence="3" id="KW-0238">DNA-binding</keyword>
<evidence type="ECO:0000256" key="1">
    <source>
        <dbReference type="ARBA" id="ARBA00010923"/>
    </source>
</evidence>
<gene>
    <name evidence="6" type="ORF">HU230_34285</name>
</gene>
<keyword evidence="6" id="KW-0255">Endonuclease</keyword>
<comment type="similarity">
    <text evidence="1">Belongs to the type-I restriction system S methylase family.</text>
</comment>
<dbReference type="EMBL" id="JABWSX010000001">
    <property type="protein sequence ID" value="NVL10635.1"/>
    <property type="molecule type" value="Genomic_DNA"/>
</dbReference>
<dbReference type="InterPro" id="IPR000055">
    <property type="entry name" value="Restrct_endonuc_typeI_TRD"/>
</dbReference>
<dbReference type="SUPFAM" id="SSF116734">
    <property type="entry name" value="DNA methylase specificity domain"/>
    <property type="match status" value="2"/>
</dbReference>
<keyword evidence="6" id="KW-0378">Hydrolase</keyword>
<evidence type="ECO:0000313" key="6">
    <source>
        <dbReference type="EMBL" id="NVL10635.1"/>
    </source>
</evidence>
<dbReference type="GO" id="GO:0004519">
    <property type="term" value="F:endonuclease activity"/>
    <property type="evidence" value="ECO:0007669"/>
    <property type="project" value="UniProtKB-KW"/>
</dbReference>
<proteinExistence type="inferred from homology"/>
<evidence type="ECO:0000256" key="4">
    <source>
        <dbReference type="SAM" id="MobiDB-lite"/>
    </source>
</evidence>
<dbReference type="RefSeq" id="WP_176533736.1">
    <property type="nucleotide sequence ID" value="NZ_CP088022.1"/>
</dbReference>
<dbReference type="InterPro" id="IPR044946">
    <property type="entry name" value="Restrct_endonuc_typeI_TRD_sf"/>
</dbReference>
<accession>A0A974AHE3</accession>
<reference evidence="6" key="1">
    <citation type="submission" date="2020-06" db="EMBL/GenBank/DDBJ databases">
        <title>Whole Genome Sequence of Bradyrhizobium sp. Strain 66S1MB.</title>
        <authorList>
            <person name="Bromfield E."/>
            <person name="Cloutier S."/>
        </authorList>
    </citation>
    <scope>NUCLEOTIDE SEQUENCE</scope>
    <source>
        <strain evidence="6">66S1MB</strain>
    </source>
</reference>
<evidence type="ECO:0000259" key="5">
    <source>
        <dbReference type="Pfam" id="PF01420"/>
    </source>
</evidence>
<dbReference type="InterPro" id="IPR051212">
    <property type="entry name" value="Type-I_RE_S_subunit"/>
</dbReference>
<feature type="domain" description="Type I restriction modification DNA specificity" evidence="5">
    <location>
        <begin position="4"/>
        <end position="168"/>
    </location>
</feature>
<keyword evidence="2" id="KW-0680">Restriction system</keyword>
<comment type="caution">
    <text evidence="6">The sequence shown here is derived from an EMBL/GenBank/DDBJ whole genome shotgun (WGS) entry which is preliminary data.</text>
</comment>
<dbReference type="AlphaFoldDB" id="A0A974AHE3"/>
<dbReference type="Pfam" id="PF01420">
    <property type="entry name" value="Methylase_S"/>
    <property type="match status" value="1"/>
</dbReference>
<dbReference type="GO" id="GO:0003677">
    <property type="term" value="F:DNA binding"/>
    <property type="evidence" value="ECO:0007669"/>
    <property type="project" value="UniProtKB-KW"/>
</dbReference>
<dbReference type="PANTHER" id="PTHR43140:SF1">
    <property type="entry name" value="TYPE I RESTRICTION ENZYME ECOKI SPECIFICITY SUBUNIT"/>
    <property type="match status" value="1"/>
</dbReference>
<dbReference type="Gene3D" id="3.90.220.20">
    <property type="entry name" value="DNA methylase specificity domains"/>
    <property type="match status" value="2"/>
</dbReference>
<feature type="region of interest" description="Disordered" evidence="4">
    <location>
        <begin position="430"/>
        <end position="450"/>
    </location>
</feature>
<evidence type="ECO:0000256" key="2">
    <source>
        <dbReference type="ARBA" id="ARBA00022747"/>
    </source>
</evidence>
<sequence>MTIPNNWSQVTISDVTEKFETVDPRKTPNKTFKYVDIGSIDNKSCTIANPSAIRGAKAPSRARRVIRAGDTLFSTVRTYLKNIAIVPAELDGQLTSTGIAVLRPNGAVDSRYLFRWTSADQFVDAVSLSQDGTMYPAVSDRDVSEAAIPLPPLPEQRRIVAKIDGLLSSTDRAREQLDCVSRLVEKYKQAILAAAFRGELTHEWRTANACNGSWEKTSLGAVITDIRYGTAKKCSYDGGPVNVLRIPNVQRGRITLDDIKSAKFSRDEVNALQLEEGDILVIRSNGSLDLVGRSAVVQRQAKGMLFAGYLIRLRLDRTLAYPELIQYWLRAPETRAQIESLAKSTSGVNNINSTEIRNLTLLLPSLDEQCELVRRIGASFAWIDGLSSEAANARKLIDHLDQAILTKAFRGELVPQDLRDEPASALLARIGDQRQNAPAPGAARHRSKVK</sequence>